<evidence type="ECO:0000313" key="10">
    <source>
        <dbReference type="Proteomes" id="UP001398420"/>
    </source>
</evidence>
<feature type="transmembrane region" description="Helical" evidence="7">
    <location>
        <begin position="233"/>
        <end position="254"/>
    </location>
</feature>
<keyword evidence="2" id="KW-0813">Transport</keyword>
<dbReference type="CDD" id="cd17325">
    <property type="entry name" value="MFS_MdtG_SLC18_like"/>
    <property type="match status" value="1"/>
</dbReference>
<feature type="transmembrane region" description="Helical" evidence="7">
    <location>
        <begin position="260"/>
        <end position="279"/>
    </location>
</feature>
<dbReference type="Gene3D" id="1.20.1250.20">
    <property type="entry name" value="MFS general substrate transporter like domains"/>
    <property type="match status" value="1"/>
</dbReference>
<keyword evidence="4 7" id="KW-0812">Transmembrane</keyword>
<dbReference type="SUPFAM" id="SSF103473">
    <property type="entry name" value="MFS general substrate transporter"/>
    <property type="match status" value="1"/>
</dbReference>
<feature type="transmembrane region" description="Helical" evidence="7">
    <location>
        <begin position="39"/>
        <end position="63"/>
    </location>
</feature>
<dbReference type="PANTHER" id="PTHR23531:SF1">
    <property type="entry name" value="QUINOLENE RESISTANCE PROTEIN NORA"/>
    <property type="match status" value="1"/>
</dbReference>
<keyword evidence="3" id="KW-1003">Cell membrane</keyword>
<dbReference type="Pfam" id="PF12823">
    <property type="entry name" value="DUF3817"/>
    <property type="match status" value="1"/>
</dbReference>
<feature type="transmembrane region" description="Helical" evidence="7">
    <location>
        <begin position="131"/>
        <end position="151"/>
    </location>
</feature>
<feature type="transmembrane region" description="Helical" evidence="7">
    <location>
        <begin position="108"/>
        <end position="125"/>
    </location>
</feature>
<evidence type="ECO:0000256" key="3">
    <source>
        <dbReference type="ARBA" id="ARBA00022475"/>
    </source>
</evidence>
<name>A0ABU9LHT9_9BACL</name>
<evidence type="ECO:0000256" key="5">
    <source>
        <dbReference type="ARBA" id="ARBA00022989"/>
    </source>
</evidence>
<feature type="transmembrane region" description="Helical" evidence="7">
    <location>
        <begin position="202"/>
        <end position="221"/>
    </location>
</feature>
<dbReference type="PROSITE" id="PS50850">
    <property type="entry name" value="MFS"/>
    <property type="match status" value="1"/>
</dbReference>
<feature type="transmembrane region" description="Helical" evidence="7">
    <location>
        <begin position="364"/>
        <end position="385"/>
    </location>
</feature>
<feature type="transmembrane region" description="Helical" evidence="7">
    <location>
        <begin position="455"/>
        <end position="474"/>
    </location>
</feature>
<dbReference type="EMBL" id="JBCEWA010000001">
    <property type="protein sequence ID" value="MEL5987136.1"/>
    <property type="molecule type" value="Genomic_DNA"/>
</dbReference>
<protein>
    <submittedName>
        <fullName evidence="9">MFS transporter</fullName>
    </submittedName>
</protein>
<dbReference type="RefSeq" id="WP_342302601.1">
    <property type="nucleotide sequence ID" value="NZ_JAWVOH010000001.1"/>
</dbReference>
<evidence type="ECO:0000256" key="7">
    <source>
        <dbReference type="SAM" id="Phobius"/>
    </source>
</evidence>
<reference evidence="9 10" key="1">
    <citation type="submission" date="2024-04" db="EMBL/GenBank/DDBJ databases">
        <authorList>
            <person name="Wu Y.S."/>
            <person name="Zhang L."/>
        </authorList>
    </citation>
    <scope>NUCLEOTIDE SEQUENCE [LARGE SCALE GENOMIC DNA]</scope>
    <source>
        <strain evidence="9 10">KG-01</strain>
    </source>
</reference>
<accession>A0ABU9LHT9</accession>
<feature type="transmembrane region" description="Helical" evidence="7">
    <location>
        <begin position="6"/>
        <end position="27"/>
    </location>
</feature>
<feature type="transmembrane region" description="Helical" evidence="7">
    <location>
        <begin position="340"/>
        <end position="357"/>
    </location>
</feature>
<evidence type="ECO:0000256" key="2">
    <source>
        <dbReference type="ARBA" id="ARBA00022448"/>
    </source>
</evidence>
<evidence type="ECO:0000256" key="4">
    <source>
        <dbReference type="ARBA" id="ARBA00022692"/>
    </source>
</evidence>
<gene>
    <name evidence="9" type="ORF">AAF454_01705</name>
</gene>
<keyword evidence="10" id="KW-1185">Reference proteome</keyword>
<evidence type="ECO:0000259" key="8">
    <source>
        <dbReference type="PROSITE" id="PS50850"/>
    </source>
</evidence>
<feature type="transmembrane region" description="Helical" evidence="7">
    <location>
        <begin position="307"/>
        <end position="328"/>
    </location>
</feature>
<dbReference type="InterPro" id="IPR052714">
    <property type="entry name" value="MFS_Exporter"/>
</dbReference>
<dbReference type="InterPro" id="IPR020846">
    <property type="entry name" value="MFS_dom"/>
</dbReference>
<evidence type="ECO:0000313" key="9">
    <source>
        <dbReference type="EMBL" id="MEL5987136.1"/>
    </source>
</evidence>
<proteinExistence type="predicted"/>
<comment type="caution">
    <text evidence="9">The sequence shown here is derived from an EMBL/GenBank/DDBJ whole genome shotgun (WGS) entry which is preliminary data.</text>
</comment>
<dbReference type="InterPro" id="IPR036259">
    <property type="entry name" value="MFS_trans_sf"/>
</dbReference>
<feature type="transmembrane region" description="Helical" evidence="7">
    <location>
        <begin position="172"/>
        <end position="190"/>
    </location>
</feature>
<feature type="transmembrane region" description="Helical" evidence="7">
    <location>
        <begin position="69"/>
        <end position="88"/>
    </location>
</feature>
<evidence type="ECO:0000256" key="6">
    <source>
        <dbReference type="ARBA" id="ARBA00023136"/>
    </source>
</evidence>
<dbReference type="NCBIfam" id="TIGR03954">
    <property type="entry name" value="integ_memb_HG"/>
    <property type="match status" value="1"/>
</dbReference>
<dbReference type="InterPro" id="IPR023845">
    <property type="entry name" value="DUF3817_TM"/>
</dbReference>
<dbReference type="Proteomes" id="UP001398420">
    <property type="component" value="Unassembled WGS sequence"/>
</dbReference>
<feature type="transmembrane region" description="Helical" evidence="7">
    <location>
        <begin position="427"/>
        <end position="449"/>
    </location>
</feature>
<comment type="subcellular location">
    <subcellularLocation>
        <location evidence="1">Cell membrane</location>
        <topology evidence="1">Multi-pass membrane protein</topology>
    </subcellularLocation>
</comment>
<dbReference type="Pfam" id="PF07690">
    <property type="entry name" value="MFS_1"/>
    <property type="match status" value="1"/>
</dbReference>
<feature type="domain" description="Major facilitator superfamily (MFS) profile" evidence="8">
    <location>
        <begin position="106"/>
        <end position="478"/>
    </location>
</feature>
<sequence length="479" mass="52683">MQAHPIRILRIMGILDGLSLLVLLCISMPLKYIWDHPQFVTINGALHGGIFILYCLAILYVQIRIQWRGHWTFLSFLAAFIPLGNFALDRQLKKMEHTTTTQPFQKIWIVYGIIFFSFFDLFVQLPVMSTYALSLGASTFVVGIVVGLYSFTNTFGNIFSGIFTDKIGAYKMLMLGLLLSVASLFSYQFIEDPTMLLIVRSLHGFSSGFITPAAFALLANLRREDTQGSGSAFTGAFVGLAAIIGPATGGILATKMSVPNVLSIVGGIGALLLIALLFLQRTKQQRSQNVMKERVPLIWSKKLVQSYVGAFFLMFSQGSLAYLLPIYVQELGYTSRMSGTLLSMFGIVAVIIFITPLNRIFDYLSASTSLFIGIVLLGVSQILLGEATTTIPLYGVLSLYGIGFSFTFPAINKLLAEATEKEIRGKAYGYFYAFFSIGTVAGSFVLGSLDLINQPGFLFTGVSLLAFSIVVFFLRERKG</sequence>
<keyword evidence="5 7" id="KW-1133">Transmembrane helix</keyword>
<dbReference type="PANTHER" id="PTHR23531">
    <property type="entry name" value="QUINOLENE RESISTANCE PROTEIN NORA"/>
    <property type="match status" value="1"/>
</dbReference>
<feature type="transmembrane region" description="Helical" evidence="7">
    <location>
        <begin position="391"/>
        <end position="415"/>
    </location>
</feature>
<evidence type="ECO:0000256" key="1">
    <source>
        <dbReference type="ARBA" id="ARBA00004651"/>
    </source>
</evidence>
<dbReference type="InterPro" id="IPR011701">
    <property type="entry name" value="MFS"/>
</dbReference>
<keyword evidence="6 7" id="KW-0472">Membrane</keyword>
<organism evidence="9 10">
    <name type="scientific">Kurthia gibsonii</name>
    <dbReference type="NCBI Taxonomy" id="33946"/>
    <lineage>
        <taxon>Bacteria</taxon>
        <taxon>Bacillati</taxon>
        <taxon>Bacillota</taxon>
        <taxon>Bacilli</taxon>
        <taxon>Bacillales</taxon>
        <taxon>Caryophanaceae</taxon>
        <taxon>Kurthia</taxon>
    </lineage>
</organism>